<evidence type="ECO:0000256" key="5">
    <source>
        <dbReference type="ARBA" id="ARBA00022806"/>
    </source>
</evidence>
<dbReference type="SMART" id="SM00490">
    <property type="entry name" value="HELICc"/>
    <property type="match status" value="1"/>
</dbReference>
<dbReference type="FunFam" id="3.40.50.300:FF:000578">
    <property type="entry name" value="probable ATP-dependent RNA helicase DHX35"/>
    <property type="match status" value="1"/>
</dbReference>
<keyword evidence="11" id="KW-1185">Reference proteome</keyword>
<dbReference type="Pfam" id="PF00271">
    <property type="entry name" value="Helicase_C"/>
    <property type="match status" value="1"/>
</dbReference>
<feature type="domain" description="Helicase C-terminal" evidence="9">
    <location>
        <begin position="238"/>
        <end position="417"/>
    </location>
</feature>
<dbReference type="EMBL" id="JANAWD010000721">
    <property type="protein sequence ID" value="KAJ3476329.1"/>
    <property type="molecule type" value="Genomic_DNA"/>
</dbReference>
<gene>
    <name evidence="10" type="ORF">NLI96_g11231</name>
</gene>
<reference evidence="10" key="1">
    <citation type="submission" date="2022-07" db="EMBL/GenBank/DDBJ databases">
        <title>Genome Sequence of Physisporinus lineatus.</title>
        <authorList>
            <person name="Buettner E."/>
        </authorList>
    </citation>
    <scope>NUCLEOTIDE SEQUENCE</scope>
    <source>
        <strain evidence="10">VT162</strain>
    </source>
</reference>
<dbReference type="Pfam" id="PF00270">
    <property type="entry name" value="DEAD"/>
    <property type="match status" value="1"/>
</dbReference>
<dbReference type="GO" id="GO:0003723">
    <property type="term" value="F:RNA binding"/>
    <property type="evidence" value="ECO:0007669"/>
    <property type="project" value="TreeGrafter"/>
</dbReference>
<dbReference type="AlphaFoldDB" id="A0AAD5USG8"/>
<dbReference type="EC" id="3.6.4.13" evidence="2"/>
<evidence type="ECO:0000256" key="1">
    <source>
        <dbReference type="ARBA" id="ARBA00008792"/>
    </source>
</evidence>
<dbReference type="GO" id="GO:0016787">
    <property type="term" value="F:hydrolase activity"/>
    <property type="evidence" value="ECO:0007669"/>
    <property type="project" value="UniProtKB-KW"/>
</dbReference>
<evidence type="ECO:0000256" key="7">
    <source>
        <dbReference type="ARBA" id="ARBA00047984"/>
    </source>
</evidence>
<organism evidence="10 11">
    <name type="scientific">Meripilus lineatus</name>
    <dbReference type="NCBI Taxonomy" id="2056292"/>
    <lineage>
        <taxon>Eukaryota</taxon>
        <taxon>Fungi</taxon>
        <taxon>Dikarya</taxon>
        <taxon>Basidiomycota</taxon>
        <taxon>Agaricomycotina</taxon>
        <taxon>Agaricomycetes</taxon>
        <taxon>Polyporales</taxon>
        <taxon>Meripilaceae</taxon>
        <taxon>Meripilus</taxon>
    </lineage>
</organism>
<dbReference type="InterPro" id="IPR011545">
    <property type="entry name" value="DEAD/DEAH_box_helicase_dom"/>
</dbReference>
<dbReference type="PROSITE" id="PS51194">
    <property type="entry name" value="HELICASE_CTER"/>
    <property type="match status" value="1"/>
</dbReference>
<evidence type="ECO:0000259" key="9">
    <source>
        <dbReference type="PROSITE" id="PS51194"/>
    </source>
</evidence>
<dbReference type="InterPro" id="IPR001650">
    <property type="entry name" value="Helicase_C-like"/>
</dbReference>
<comment type="catalytic activity">
    <reaction evidence="7">
        <text>ATP + H2O = ADP + phosphate + H(+)</text>
        <dbReference type="Rhea" id="RHEA:13065"/>
        <dbReference type="ChEBI" id="CHEBI:15377"/>
        <dbReference type="ChEBI" id="CHEBI:15378"/>
        <dbReference type="ChEBI" id="CHEBI:30616"/>
        <dbReference type="ChEBI" id="CHEBI:43474"/>
        <dbReference type="ChEBI" id="CHEBI:456216"/>
        <dbReference type="EC" id="3.6.4.13"/>
    </reaction>
</comment>
<dbReference type="PANTHER" id="PTHR18934:SF136">
    <property type="entry name" value="ATP-DEPENDENT RNA HELICASE DHX35-RELATED"/>
    <property type="match status" value="1"/>
</dbReference>
<evidence type="ECO:0000256" key="3">
    <source>
        <dbReference type="ARBA" id="ARBA00022741"/>
    </source>
</evidence>
<dbReference type="InterPro" id="IPR027417">
    <property type="entry name" value="P-loop_NTPase"/>
</dbReference>
<dbReference type="SUPFAM" id="SSF52540">
    <property type="entry name" value="P-loop containing nucleoside triphosphate hydrolases"/>
    <property type="match status" value="1"/>
</dbReference>
<evidence type="ECO:0000313" key="10">
    <source>
        <dbReference type="EMBL" id="KAJ3476329.1"/>
    </source>
</evidence>
<keyword evidence="3" id="KW-0547">Nucleotide-binding</keyword>
<evidence type="ECO:0000313" key="11">
    <source>
        <dbReference type="Proteomes" id="UP001212997"/>
    </source>
</evidence>
<dbReference type="GO" id="GO:0071013">
    <property type="term" value="C:catalytic step 2 spliceosome"/>
    <property type="evidence" value="ECO:0007669"/>
    <property type="project" value="TreeGrafter"/>
</dbReference>
<proteinExistence type="inferred from homology"/>
<dbReference type="Proteomes" id="UP001212997">
    <property type="component" value="Unassembled WGS sequence"/>
</dbReference>
<evidence type="ECO:0000256" key="6">
    <source>
        <dbReference type="ARBA" id="ARBA00022840"/>
    </source>
</evidence>
<dbReference type="PANTHER" id="PTHR18934">
    <property type="entry name" value="ATP-DEPENDENT RNA HELICASE"/>
    <property type="match status" value="1"/>
</dbReference>
<dbReference type="GO" id="GO:0003724">
    <property type="term" value="F:RNA helicase activity"/>
    <property type="evidence" value="ECO:0007669"/>
    <property type="project" value="UniProtKB-EC"/>
</dbReference>
<comment type="similarity">
    <text evidence="1">Belongs to the DEAD box helicase family. DEAH subfamily.</text>
</comment>
<protein>
    <recommendedName>
        <fullName evidence="2">RNA helicase</fullName>
        <ecNumber evidence="2">3.6.4.13</ecNumber>
    </recommendedName>
</protein>
<evidence type="ECO:0000256" key="2">
    <source>
        <dbReference type="ARBA" id="ARBA00012552"/>
    </source>
</evidence>
<sequence length="679" mass="75419">MSLQFWKPGTAGPGSTLDRATETEDAVISSAPLLSSSYSIQSARERLPIFKHRDKLLYCIEKYGVVIVVGQTGCGKTTQLPQYLYEAGWAADGNVVACTQPRRVAATSVAARVATEVGYTIRFEDVSDKSRTRILYMTDGILFRETLLDPLLSRYSVIMIDEAHERSVYSDLMLGILKKIRRKRPSLRIIVSSATLDAASFLDYFSSGNPPGEVGIVSLEGRMFPVDIAYLQEPTHDYVQKAVEVTWNIHLQQGPGDILVFLTGREEIDRCLQELSELLPTLPRNAPRLKLFALHAGLSTAEQLSAFEPAERGSRKVIVSTNIAEASVTIDGIKFVVDSGFVKIRTFNPTSGLSSLSTIPVSLASAVQRAGRAGRTSSGICFRLYSASTLDALVPTTQPEITRTDLTTVVLQLKSLGIDDLMKFEWVTSPPAESLLRALETLVASGMIDEDGRLTVIGEKVAECPVEVNIARMLYASKDHRCGEEILTIAAMTTVQDVFIIPDGAPGALAELERRKFTAEEGDPRSTIILLLIFFEVYNAFTRYGRSSSWCKSHSLSFRALSRAVSIRSQLKKYMQRFSLPTESCEGDAKRLRRCLVSGYWRNGARWAADGTYRSIRGSTVLHVHPNSVLFTRKPASGWVVFHEMEETKKTQIRILTEIDPDWLLEYGHKYHDRHNSKS</sequence>
<dbReference type="Pfam" id="PF07717">
    <property type="entry name" value="OB_NTP_bind"/>
    <property type="match status" value="1"/>
</dbReference>
<dbReference type="InterPro" id="IPR014001">
    <property type="entry name" value="Helicase_ATP-bd"/>
</dbReference>
<dbReference type="Pfam" id="PF21010">
    <property type="entry name" value="HA2_C"/>
    <property type="match status" value="1"/>
</dbReference>
<dbReference type="InterPro" id="IPR007502">
    <property type="entry name" value="Helicase-assoc_dom"/>
</dbReference>
<accession>A0AAD5USG8</accession>
<evidence type="ECO:0000256" key="4">
    <source>
        <dbReference type="ARBA" id="ARBA00022801"/>
    </source>
</evidence>
<dbReference type="CDD" id="cd18791">
    <property type="entry name" value="SF2_C_RHA"/>
    <property type="match status" value="1"/>
</dbReference>
<dbReference type="FunFam" id="3.40.50.300:FF:000145">
    <property type="entry name" value="probable ATP-dependent RNA helicase DHX40"/>
    <property type="match status" value="1"/>
</dbReference>
<name>A0AAD5USG8_9APHY</name>
<dbReference type="PROSITE" id="PS00690">
    <property type="entry name" value="DEAH_ATP_HELICASE"/>
    <property type="match status" value="1"/>
</dbReference>
<keyword evidence="6" id="KW-0067">ATP-binding</keyword>
<dbReference type="InterPro" id="IPR002464">
    <property type="entry name" value="DNA/RNA_helicase_DEAH_CS"/>
</dbReference>
<keyword evidence="5" id="KW-0347">Helicase</keyword>
<evidence type="ECO:0000259" key="8">
    <source>
        <dbReference type="PROSITE" id="PS51192"/>
    </source>
</evidence>
<keyword evidence="4" id="KW-0378">Hydrolase</keyword>
<dbReference type="Gene3D" id="1.20.120.1080">
    <property type="match status" value="1"/>
</dbReference>
<dbReference type="Gene3D" id="3.40.50.300">
    <property type="entry name" value="P-loop containing nucleotide triphosphate hydrolases"/>
    <property type="match status" value="2"/>
</dbReference>
<feature type="domain" description="Helicase ATP-binding" evidence="8">
    <location>
        <begin position="57"/>
        <end position="214"/>
    </location>
</feature>
<comment type="caution">
    <text evidence="10">The sequence shown here is derived from an EMBL/GenBank/DDBJ whole genome shotgun (WGS) entry which is preliminary data.</text>
</comment>
<dbReference type="SMART" id="SM00487">
    <property type="entry name" value="DEXDc"/>
    <property type="match status" value="1"/>
</dbReference>
<dbReference type="InterPro" id="IPR011709">
    <property type="entry name" value="DEAD-box_helicase_OB_fold"/>
</dbReference>
<dbReference type="SMART" id="SM00847">
    <property type="entry name" value="HA2"/>
    <property type="match status" value="1"/>
</dbReference>
<dbReference type="GO" id="GO:0005524">
    <property type="term" value="F:ATP binding"/>
    <property type="evidence" value="ECO:0007669"/>
    <property type="project" value="UniProtKB-KW"/>
</dbReference>
<dbReference type="PROSITE" id="PS51192">
    <property type="entry name" value="HELICASE_ATP_BIND_1"/>
    <property type="match status" value="1"/>
</dbReference>